<comment type="caution">
    <text evidence="2">The sequence shown here is derived from an EMBL/GenBank/DDBJ whole genome shotgun (WGS) entry which is preliminary data.</text>
</comment>
<accession>A0ABD2W270</accession>
<feature type="region of interest" description="Disordered" evidence="1">
    <location>
        <begin position="66"/>
        <end position="141"/>
    </location>
</feature>
<proteinExistence type="predicted"/>
<dbReference type="Proteomes" id="UP001627154">
    <property type="component" value="Unassembled WGS sequence"/>
</dbReference>
<feature type="compositionally biased region" description="Polar residues" evidence="1">
    <location>
        <begin position="107"/>
        <end position="131"/>
    </location>
</feature>
<name>A0ABD2W270_9HYME</name>
<reference evidence="2 3" key="1">
    <citation type="journal article" date="2024" name="bioRxiv">
        <title>A reference genome for Trichogramma kaykai: A tiny desert-dwelling parasitoid wasp with competing sex-ratio distorters.</title>
        <authorList>
            <person name="Culotta J."/>
            <person name="Lindsey A.R."/>
        </authorList>
    </citation>
    <scope>NUCLEOTIDE SEQUENCE [LARGE SCALE GENOMIC DNA]</scope>
    <source>
        <strain evidence="2 3">KSX58</strain>
    </source>
</reference>
<dbReference type="AlphaFoldDB" id="A0ABD2W270"/>
<evidence type="ECO:0000256" key="1">
    <source>
        <dbReference type="SAM" id="MobiDB-lite"/>
    </source>
</evidence>
<organism evidence="2 3">
    <name type="scientific">Trichogramma kaykai</name>
    <dbReference type="NCBI Taxonomy" id="54128"/>
    <lineage>
        <taxon>Eukaryota</taxon>
        <taxon>Metazoa</taxon>
        <taxon>Ecdysozoa</taxon>
        <taxon>Arthropoda</taxon>
        <taxon>Hexapoda</taxon>
        <taxon>Insecta</taxon>
        <taxon>Pterygota</taxon>
        <taxon>Neoptera</taxon>
        <taxon>Endopterygota</taxon>
        <taxon>Hymenoptera</taxon>
        <taxon>Apocrita</taxon>
        <taxon>Proctotrupomorpha</taxon>
        <taxon>Chalcidoidea</taxon>
        <taxon>Trichogrammatidae</taxon>
        <taxon>Trichogramma</taxon>
    </lineage>
</organism>
<dbReference type="EMBL" id="JBJJXI010000142">
    <property type="protein sequence ID" value="KAL3386928.1"/>
    <property type="molecule type" value="Genomic_DNA"/>
</dbReference>
<evidence type="ECO:0000313" key="2">
    <source>
        <dbReference type="EMBL" id="KAL3386928.1"/>
    </source>
</evidence>
<feature type="compositionally biased region" description="Low complexity" evidence="1">
    <location>
        <begin position="85"/>
        <end position="96"/>
    </location>
</feature>
<protein>
    <submittedName>
        <fullName evidence="2">Uncharacterized protein</fullName>
    </submittedName>
</protein>
<keyword evidence="3" id="KW-1185">Reference proteome</keyword>
<evidence type="ECO:0000313" key="3">
    <source>
        <dbReference type="Proteomes" id="UP001627154"/>
    </source>
</evidence>
<sequence>MIIEEQSAEQNQNDFEVKDLFIKENNNILEINKNMITEFMAPLKSAPSDIEKVIEETRKNYRKKRIVSCQHKGDRRNEYDDSDNDSAFSSSQSSISRGFSPLMSPIPSYNSNHRVYDSVQQYQNGRASNGGQLIVSERRGD</sequence>
<gene>
    <name evidence="2" type="ORF">TKK_017699</name>
</gene>